<organism evidence="1 2">
    <name type="scientific">Tenacibaculum polynesiense</name>
    <dbReference type="NCBI Taxonomy" id="3137857"/>
    <lineage>
        <taxon>Bacteria</taxon>
        <taxon>Pseudomonadati</taxon>
        <taxon>Bacteroidota</taxon>
        <taxon>Flavobacteriia</taxon>
        <taxon>Flavobacteriales</taxon>
        <taxon>Flavobacteriaceae</taxon>
        <taxon>Tenacibaculum</taxon>
    </lineage>
</organism>
<evidence type="ECO:0000313" key="2">
    <source>
        <dbReference type="Proteomes" id="UP001497527"/>
    </source>
</evidence>
<sequence>MKKIIIFVLITLLFNCNQERKTDLKVEILNKEVLVVCEGGFCTDLSYEKISEINLNKIEFKIENLSNSNYVFNPISTDFKKGSTSFNSFPKLFTGISLNNFIIKTSKGKTLKTEDNATVFGGGNECDTNYEKKIAAYFKKQDYKIDATEALLKGISLKSLIIIPKKTTLYFESYISLPYNLPSQSIQSLEVIKLNINEEYTMQMVFSADKEMVKKRLPDNLIKSIEEGSFKIFDGIIYSNEIPIRIE</sequence>
<reference evidence="1 2" key="1">
    <citation type="submission" date="2024-05" db="EMBL/GenBank/DDBJ databases">
        <authorList>
            <person name="Duchaud E."/>
        </authorList>
    </citation>
    <scope>NUCLEOTIDE SEQUENCE [LARGE SCALE GENOMIC DNA]</scope>
    <source>
        <strain evidence="1">Ena-SAMPLE-TAB-13-05-2024-13:56:06:370-140308</strain>
    </source>
</reference>
<keyword evidence="2" id="KW-1185">Reference proteome</keyword>
<dbReference type="EMBL" id="CAXJIO010000010">
    <property type="protein sequence ID" value="CAL2101556.1"/>
    <property type="molecule type" value="Genomic_DNA"/>
</dbReference>
<comment type="caution">
    <text evidence="1">The sequence shown here is derived from an EMBL/GenBank/DDBJ whole genome shotgun (WGS) entry which is preliminary data.</text>
</comment>
<protein>
    <recommendedName>
        <fullName evidence="3">Lipoprotein</fullName>
    </recommendedName>
</protein>
<dbReference type="RefSeq" id="WP_348715283.1">
    <property type="nucleotide sequence ID" value="NZ_CAXJIO010000010.1"/>
</dbReference>
<evidence type="ECO:0000313" key="1">
    <source>
        <dbReference type="EMBL" id="CAL2101556.1"/>
    </source>
</evidence>
<accession>A0ABM9P7L5</accession>
<dbReference type="Proteomes" id="UP001497527">
    <property type="component" value="Unassembled WGS sequence"/>
</dbReference>
<evidence type="ECO:0008006" key="3">
    <source>
        <dbReference type="Google" id="ProtNLM"/>
    </source>
</evidence>
<name>A0ABM9P7L5_9FLAO</name>
<proteinExistence type="predicted"/>
<gene>
    <name evidence="1" type="ORF">T190423A01A_10119</name>
</gene>